<dbReference type="GO" id="GO:0005506">
    <property type="term" value="F:iron ion binding"/>
    <property type="evidence" value="ECO:0007669"/>
    <property type="project" value="InterPro"/>
</dbReference>
<dbReference type="SUPFAM" id="SSF48264">
    <property type="entry name" value="Cytochrome P450"/>
    <property type="match status" value="1"/>
</dbReference>
<dbReference type="GO" id="GO:0008395">
    <property type="term" value="F:steroid hydroxylase activity"/>
    <property type="evidence" value="ECO:0007669"/>
    <property type="project" value="TreeGrafter"/>
</dbReference>
<sequence length="526" mass="59503">MNSNITPTGVFADFKTEEAVALGSPAFATYHYVISRVLALCLAAYVAWQYLLRSGALWNSKSEPPMLPYWLPGVGHSIAFLRDTHKTLVEARNYFQTPAQPFSVLIGGRRTYIILDPRHIAEAYKKTKEMLFDAYIDQVMGYVDVSQKARRIMWNSMVAETSLSVPNSVRSWVRADMVQGPSSRQFYGDFLSELDRVLQRDSSFTTANGNVHGMLKWTGDIIVMVSTNSFFGTSCFQRSPELLGAFHTFNHHAWKLLFRYPKILSKTAHDAKDICVESLTKYFELPQDQRRDAAPFVLRSETEMRRNGISSRDIAAVLFKLYWAINGNPSILAFWFLAHALYSPQLKEALKREVGPAFKNGIQSQPDIEYLLKECPKLNAAFLETMRLHGGASTFRRVVEDTTIAGFEFKAGSDVMMPYRQLHLNEQYWGEEAERFDIDKFLENPKLASARTYKPFGGGATYCPGRHLAQQTALSYLATLLTRYEVEVVGGFESQPFPEMDDKVPTLGIISPVPGQDVQIQVRTVV</sequence>
<evidence type="ECO:0000256" key="2">
    <source>
        <dbReference type="ARBA" id="ARBA00010617"/>
    </source>
</evidence>
<dbReference type="PRINTS" id="PR00465">
    <property type="entry name" value="EP450IV"/>
</dbReference>
<proteinExistence type="inferred from homology"/>
<gene>
    <name evidence="9" type="ORF">QQS21_005552</name>
</gene>
<dbReference type="PANTHER" id="PTHR24304:SF2">
    <property type="entry name" value="24-HYDROXYCHOLESTEROL 7-ALPHA-HYDROXYLASE"/>
    <property type="match status" value="1"/>
</dbReference>
<dbReference type="AlphaFoldDB" id="A0AAJ0G0V7"/>
<dbReference type="InterPro" id="IPR050529">
    <property type="entry name" value="CYP450_sterol_14alpha_dmase"/>
</dbReference>
<dbReference type="GO" id="GO:0020037">
    <property type="term" value="F:heme binding"/>
    <property type="evidence" value="ECO:0007669"/>
    <property type="project" value="InterPro"/>
</dbReference>
<evidence type="ECO:0000256" key="7">
    <source>
        <dbReference type="PIRSR" id="PIRSR602403-1"/>
    </source>
</evidence>
<comment type="caution">
    <text evidence="9">The sequence shown here is derived from an EMBL/GenBank/DDBJ whole genome shotgun (WGS) entry which is preliminary data.</text>
</comment>
<evidence type="ECO:0000256" key="6">
    <source>
        <dbReference type="ARBA" id="ARBA00023033"/>
    </source>
</evidence>
<evidence type="ECO:0000256" key="1">
    <source>
        <dbReference type="ARBA" id="ARBA00001971"/>
    </source>
</evidence>
<dbReference type="GO" id="GO:0016705">
    <property type="term" value="F:oxidoreductase activity, acting on paired donors, with incorporation or reduction of molecular oxygen"/>
    <property type="evidence" value="ECO:0007669"/>
    <property type="project" value="InterPro"/>
</dbReference>
<evidence type="ECO:0000256" key="4">
    <source>
        <dbReference type="ARBA" id="ARBA00022723"/>
    </source>
</evidence>
<dbReference type="PROSITE" id="PS00086">
    <property type="entry name" value="CYTOCHROME_P450"/>
    <property type="match status" value="1"/>
</dbReference>
<comment type="similarity">
    <text evidence="2 8">Belongs to the cytochrome P450 family.</text>
</comment>
<dbReference type="Proteomes" id="UP001251528">
    <property type="component" value="Unassembled WGS sequence"/>
</dbReference>
<evidence type="ECO:0000256" key="5">
    <source>
        <dbReference type="ARBA" id="ARBA00023004"/>
    </source>
</evidence>
<keyword evidence="6 8" id="KW-0503">Monooxygenase</keyword>
<keyword evidence="3 7" id="KW-0349">Heme</keyword>
<evidence type="ECO:0000313" key="9">
    <source>
        <dbReference type="EMBL" id="KAK2599017.1"/>
    </source>
</evidence>
<dbReference type="Pfam" id="PF00067">
    <property type="entry name" value="p450"/>
    <property type="match status" value="1"/>
</dbReference>
<dbReference type="InterPro" id="IPR001128">
    <property type="entry name" value="Cyt_P450"/>
</dbReference>
<dbReference type="InterPro" id="IPR017972">
    <property type="entry name" value="Cyt_P450_CS"/>
</dbReference>
<keyword evidence="4 7" id="KW-0479">Metal-binding</keyword>
<reference evidence="9" key="1">
    <citation type="submission" date="2023-06" db="EMBL/GenBank/DDBJ databases">
        <title>Conoideocrella luteorostrata (Hypocreales: Clavicipitaceae), a potential biocontrol fungus for elongate hemlock scale in United States Christmas tree production areas.</title>
        <authorList>
            <person name="Barrett H."/>
            <person name="Lovett B."/>
            <person name="Macias A.M."/>
            <person name="Stajich J.E."/>
            <person name="Kasson M.T."/>
        </authorList>
    </citation>
    <scope>NUCLEOTIDE SEQUENCE</scope>
    <source>
        <strain evidence="9">ARSEF 14590</strain>
    </source>
</reference>
<keyword evidence="8" id="KW-0560">Oxidoreductase</keyword>
<protein>
    <recommendedName>
        <fullName evidence="11">Cytochrome P450</fullName>
    </recommendedName>
</protein>
<evidence type="ECO:0000256" key="3">
    <source>
        <dbReference type="ARBA" id="ARBA00022617"/>
    </source>
</evidence>
<dbReference type="InterPro" id="IPR036396">
    <property type="entry name" value="Cyt_P450_sf"/>
</dbReference>
<evidence type="ECO:0000313" key="10">
    <source>
        <dbReference type="Proteomes" id="UP001251528"/>
    </source>
</evidence>
<evidence type="ECO:0008006" key="11">
    <source>
        <dbReference type="Google" id="ProtNLM"/>
    </source>
</evidence>
<evidence type="ECO:0000256" key="8">
    <source>
        <dbReference type="RuleBase" id="RU000461"/>
    </source>
</evidence>
<dbReference type="PANTHER" id="PTHR24304">
    <property type="entry name" value="CYTOCHROME P450 FAMILY 7"/>
    <property type="match status" value="1"/>
</dbReference>
<keyword evidence="5 7" id="KW-0408">Iron</keyword>
<feature type="binding site" description="axial binding residue" evidence="7">
    <location>
        <position position="463"/>
    </location>
    <ligand>
        <name>heme</name>
        <dbReference type="ChEBI" id="CHEBI:30413"/>
    </ligand>
    <ligandPart>
        <name>Fe</name>
        <dbReference type="ChEBI" id="CHEBI:18248"/>
    </ligandPart>
</feature>
<dbReference type="Gene3D" id="1.10.630.10">
    <property type="entry name" value="Cytochrome P450"/>
    <property type="match status" value="1"/>
</dbReference>
<dbReference type="EMBL" id="JASWJB010000093">
    <property type="protein sequence ID" value="KAK2599017.1"/>
    <property type="molecule type" value="Genomic_DNA"/>
</dbReference>
<name>A0AAJ0G0V7_9HYPO</name>
<accession>A0AAJ0G0V7</accession>
<keyword evidence="10" id="KW-1185">Reference proteome</keyword>
<dbReference type="CDD" id="cd11040">
    <property type="entry name" value="CYP7_CYP8-like"/>
    <property type="match status" value="1"/>
</dbReference>
<dbReference type="InterPro" id="IPR002403">
    <property type="entry name" value="Cyt_P450_E_grp-IV"/>
</dbReference>
<organism evidence="9 10">
    <name type="scientific">Conoideocrella luteorostrata</name>
    <dbReference type="NCBI Taxonomy" id="1105319"/>
    <lineage>
        <taxon>Eukaryota</taxon>
        <taxon>Fungi</taxon>
        <taxon>Dikarya</taxon>
        <taxon>Ascomycota</taxon>
        <taxon>Pezizomycotina</taxon>
        <taxon>Sordariomycetes</taxon>
        <taxon>Hypocreomycetidae</taxon>
        <taxon>Hypocreales</taxon>
        <taxon>Clavicipitaceae</taxon>
        <taxon>Conoideocrella</taxon>
    </lineage>
</organism>
<comment type="cofactor">
    <cofactor evidence="1 7">
        <name>heme</name>
        <dbReference type="ChEBI" id="CHEBI:30413"/>
    </cofactor>
</comment>